<keyword evidence="3" id="KW-1185">Reference proteome</keyword>
<protein>
    <submittedName>
        <fullName evidence="2">Uncharacterized protein</fullName>
    </submittedName>
</protein>
<evidence type="ECO:0000313" key="1">
    <source>
        <dbReference type="EMBL" id="KAF5791549.1"/>
    </source>
</evidence>
<name>A0A251TV22_HELAN</name>
<sequence>MSRWMGALKANGLRRLNQISERKYGRVRLYRTVDSRHEVKKVEDRVKRWIVHVGAWSRKLIVVCPIFINF</sequence>
<gene>
    <name evidence="2" type="ORF">HannXRQ_Chr09g0255331</name>
    <name evidence="1" type="ORF">HanXRQr2_Chr09g0396021</name>
</gene>
<reference evidence="1" key="3">
    <citation type="submission" date="2020-06" db="EMBL/GenBank/DDBJ databases">
        <title>Helianthus annuus Genome sequencing and assembly Release 2.</title>
        <authorList>
            <person name="Gouzy J."/>
            <person name="Langlade N."/>
            <person name="Munos S."/>
        </authorList>
    </citation>
    <scope>NUCLEOTIDE SEQUENCE</scope>
    <source>
        <tissue evidence="1">Leaves</tissue>
    </source>
</reference>
<dbReference type="Gramene" id="mRNA:HanXRQr2_Chr09g0396021">
    <property type="protein sequence ID" value="mRNA:HanXRQr2_Chr09g0396021"/>
    <property type="gene ID" value="HanXRQr2_Chr09g0396021"/>
</dbReference>
<dbReference type="InParanoid" id="A0A251TV22"/>
<reference evidence="2" key="2">
    <citation type="submission" date="2017-02" db="EMBL/GenBank/DDBJ databases">
        <title>Sunflower complete genome.</title>
        <authorList>
            <person name="Langlade N."/>
            <person name="Munos S."/>
        </authorList>
    </citation>
    <scope>NUCLEOTIDE SEQUENCE [LARGE SCALE GENOMIC DNA]</scope>
    <source>
        <tissue evidence="2">Leaves</tissue>
    </source>
</reference>
<accession>A0A251TV22</accession>
<dbReference type="EMBL" id="CM007898">
    <property type="protein sequence ID" value="OTG14977.1"/>
    <property type="molecule type" value="Genomic_DNA"/>
</dbReference>
<dbReference type="Proteomes" id="UP000215914">
    <property type="component" value="Chromosome 9"/>
</dbReference>
<evidence type="ECO:0000313" key="2">
    <source>
        <dbReference type="EMBL" id="OTG14977.1"/>
    </source>
</evidence>
<dbReference type="AlphaFoldDB" id="A0A251TV22"/>
<evidence type="ECO:0000313" key="3">
    <source>
        <dbReference type="Proteomes" id="UP000215914"/>
    </source>
</evidence>
<proteinExistence type="predicted"/>
<dbReference type="EMBL" id="MNCJ02000324">
    <property type="protein sequence ID" value="KAF5791549.1"/>
    <property type="molecule type" value="Genomic_DNA"/>
</dbReference>
<organism evidence="2 3">
    <name type="scientific">Helianthus annuus</name>
    <name type="common">Common sunflower</name>
    <dbReference type="NCBI Taxonomy" id="4232"/>
    <lineage>
        <taxon>Eukaryota</taxon>
        <taxon>Viridiplantae</taxon>
        <taxon>Streptophyta</taxon>
        <taxon>Embryophyta</taxon>
        <taxon>Tracheophyta</taxon>
        <taxon>Spermatophyta</taxon>
        <taxon>Magnoliopsida</taxon>
        <taxon>eudicotyledons</taxon>
        <taxon>Gunneridae</taxon>
        <taxon>Pentapetalae</taxon>
        <taxon>asterids</taxon>
        <taxon>campanulids</taxon>
        <taxon>Asterales</taxon>
        <taxon>Asteraceae</taxon>
        <taxon>Asteroideae</taxon>
        <taxon>Heliantheae alliance</taxon>
        <taxon>Heliantheae</taxon>
        <taxon>Helianthus</taxon>
    </lineage>
</organism>
<reference evidence="1 3" key="1">
    <citation type="journal article" date="2017" name="Nature">
        <title>The sunflower genome provides insights into oil metabolism, flowering and Asterid evolution.</title>
        <authorList>
            <person name="Badouin H."/>
            <person name="Gouzy J."/>
            <person name="Grassa C.J."/>
            <person name="Murat F."/>
            <person name="Staton S.E."/>
            <person name="Cottret L."/>
            <person name="Lelandais-Briere C."/>
            <person name="Owens G.L."/>
            <person name="Carrere S."/>
            <person name="Mayjonade B."/>
            <person name="Legrand L."/>
            <person name="Gill N."/>
            <person name="Kane N.C."/>
            <person name="Bowers J.E."/>
            <person name="Hubner S."/>
            <person name="Bellec A."/>
            <person name="Berard A."/>
            <person name="Berges H."/>
            <person name="Blanchet N."/>
            <person name="Boniface M.C."/>
            <person name="Brunel D."/>
            <person name="Catrice O."/>
            <person name="Chaidir N."/>
            <person name="Claudel C."/>
            <person name="Donnadieu C."/>
            <person name="Faraut T."/>
            <person name="Fievet G."/>
            <person name="Helmstetter N."/>
            <person name="King M."/>
            <person name="Knapp S.J."/>
            <person name="Lai Z."/>
            <person name="Le Paslier M.C."/>
            <person name="Lippi Y."/>
            <person name="Lorenzon L."/>
            <person name="Mandel J.R."/>
            <person name="Marage G."/>
            <person name="Marchand G."/>
            <person name="Marquand E."/>
            <person name="Bret-Mestries E."/>
            <person name="Morien E."/>
            <person name="Nambeesan S."/>
            <person name="Nguyen T."/>
            <person name="Pegot-Espagnet P."/>
            <person name="Pouilly N."/>
            <person name="Raftis F."/>
            <person name="Sallet E."/>
            <person name="Schiex T."/>
            <person name="Thomas J."/>
            <person name="Vandecasteele C."/>
            <person name="Vares D."/>
            <person name="Vear F."/>
            <person name="Vautrin S."/>
            <person name="Crespi M."/>
            <person name="Mangin B."/>
            <person name="Burke J.M."/>
            <person name="Salse J."/>
            <person name="Munos S."/>
            <person name="Vincourt P."/>
            <person name="Rieseberg L.H."/>
            <person name="Langlade N.B."/>
        </authorList>
    </citation>
    <scope>NUCLEOTIDE SEQUENCE [LARGE SCALE GENOMIC DNA]</scope>
    <source>
        <strain evidence="3">cv. SF193</strain>
        <tissue evidence="1">Leaves</tissue>
    </source>
</reference>